<dbReference type="Gene3D" id="3.40.50.720">
    <property type="entry name" value="NAD(P)-binding Rossmann-like Domain"/>
    <property type="match status" value="1"/>
</dbReference>
<dbReference type="KEGG" id="sgd:ELQ87_33210"/>
<evidence type="ECO:0000256" key="1">
    <source>
        <dbReference type="ARBA" id="ARBA00006484"/>
    </source>
</evidence>
<evidence type="ECO:0000313" key="5">
    <source>
        <dbReference type="Proteomes" id="UP000271291"/>
    </source>
</evidence>
<dbReference type="CDD" id="cd05233">
    <property type="entry name" value="SDR_c"/>
    <property type="match status" value="1"/>
</dbReference>
<dbReference type="EMBL" id="CP034687">
    <property type="protein sequence ID" value="AZS88563.1"/>
    <property type="molecule type" value="Genomic_DNA"/>
</dbReference>
<dbReference type="SUPFAM" id="SSF51735">
    <property type="entry name" value="NAD(P)-binding Rossmann-fold domains"/>
    <property type="match status" value="1"/>
</dbReference>
<dbReference type="GO" id="GO:0016616">
    <property type="term" value="F:oxidoreductase activity, acting on the CH-OH group of donors, NAD or NADP as acceptor"/>
    <property type="evidence" value="ECO:0007669"/>
    <property type="project" value="TreeGrafter"/>
</dbReference>
<comment type="similarity">
    <text evidence="1">Belongs to the short-chain dehydrogenases/reductases (SDR) family.</text>
</comment>
<dbReference type="PRINTS" id="PR00081">
    <property type="entry name" value="GDHRDH"/>
</dbReference>
<name>A0A3S9ZLX2_STRGD</name>
<keyword evidence="6" id="KW-1185">Reference proteome</keyword>
<reference evidence="3 5" key="2">
    <citation type="submission" date="2018-12" db="EMBL/GenBank/DDBJ databases">
        <title>Streptomyces griseoviridis F1-27 complete genome.</title>
        <authorList>
            <person name="Mariita R.M."/>
            <person name="Sello J.K."/>
        </authorList>
    </citation>
    <scope>NUCLEOTIDE SEQUENCE [LARGE SCALE GENOMIC DNA]</scope>
    <source>
        <strain evidence="3 5">F1-27</strain>
    </source>
</reference>
<dbReference type="PANTHER" id="PTHR42760">
    <property type="entry name" value="SHORT-CHAIN DEHYDROGENASES/REDUCTASES FAMILY MEMBER"/>
    <property type="match status" value="1"/>
</dbReference>
<evidence type="ECO:0000313" key="6">
    <source>
        <dbReference type="Proteomes" id="UP000501753"/>
    </source>
</evidence>
<evidence type="ECO:0000313" key="3">
    <source>
        <dbReference type="EMBL" id="AZS88563.1"/>
    </source>
</evidence>
<dbReference type="FunFam" id="3.40.50.720:FF:000173">
    <property type="entry name" value="3-oxoacyl-[acyl-carrier protein] reductase"/>
    <property type="match status" value="1"/>
</dbReference>
<dbReference type="RefSeq" id="WP_127181333.1">
    <property type="nucleotide sequence ID" value="NZ_CP029078.1"/>
</dbReference>
<gene>
    <name evidence="4" type="ORF">DDJ31_06050</name>
    <name evidence="3" type="ORF">ELQ87_33210</name>
</gene>
<dbReference type="PRINTS" id="PR00080">
    <property type="entry name" value="SDRFAMILY"/>
</dbReference>
<dbReference type="EMBL" id="CP029078">
    <property type="protein sequence ID" value="QCN84596.1"/>
    <property type="molecule type" value="Genomic_DNA"/>
</dbReference>
<evidence type="ECO:0000313" key="4">
    <source>
        <dbReference type="EMBL" id="QCN84596.1"/>
    </source>
</evidence>
<organism evidence="3 5">
    <name type="scientific">Streptomyces griseoviridis</name>
    <dbReference type="NCBI Taxonomy" id="45398"/>
    <lineage>
        <taxon>Bacteria</taxon>
        <taxon>Bacillati</taxon>
        <taxon>Actinomycetota</taxon>
        <taxon>Actinomycetes</taxon>
        <taxon>Kitasatosporales</taxon>
        <taxon>Streptomycetaceae</taxon>
        <taxon>Streptomyces</taxon>
    </lineage>
</organism>
<keyword evidence="2" id="KW-0560">Oxidoreductase</keyword>
<sequence length="246" mass="25216">MTRPVTVVTGGSRGIGAAVCRRLAADGHDVAVGYLRDGEAAEDVAREVRAAGGRAVTVRVDTAVEADVERLFDVAEAELGPVTGLVNNAGVSGPLGRLADTDTEVLRRVVDVNLLGTLLCARRAARLMTARGSGVIVNISSGAATLGSPGEYVHYAATKAAVDALTVGLSKELGPDGVRVNAVAPGAVVTDMHAEMGDPERAYRMAPAIPLRRPGQPEEIAAAVAWLMSPDASYTTGAVLRVAGGR</sequence>
<dbReference type="Proteomes" id="UP000271291">
    <property type="component" value="Chromosome"/>
</dbReference>
<dbReference type="GO" id="GO:0030497">
    <property type="term" value="P:fatty acid elongation"/>
    <property type="evidence" value="ECO:0007669"/>
    <property type="project" value="TreeGrafter"/>
</dbReference>
<dbReference type="Pfam" id="PF13561">
    <property type="entry name" value="adh_short_C2"/>
    <property type="match status" value="1"/>
</dbReference>
<dbReference type="PANTHER" id="PTHR42760:SF40">
    <property type="entry name" value="3-OXOACYL-[ACYL-CARRIER-PROTEIN] REDUCTASE, CHLOROPLASTIC"/>
    <property type="match status" value="1"/>
</dbReference>
<reference evidence="4 6" key="1">
    <citation type="submission" date="2018-04" db="EMBL/GenBank/DDBJ databases">
        <title>Complete genome sequences of Streptomyces griseoviridis K61 and characterization of antagonistic properties of biological control agents.</title>
        <authorList>
            <person name="Mariita R.M."/>
            <person name="Sello J.K."/>
        </authorList>
    </citation>
    <scope>NUCLEOTIDE SEQUENCE [LARGE SCALE GENOMIC DNA]</scope>
    <source>
        <strain evidence="4 6">K61</strain>
    </source>
</reference>
<dbReference type="InterPro" id="IPR036291">
    <property type="entry name" value="NAD(P)-bd_dom_sf"/>
</dbReference>
<proteinExistence type="inferred from homology"/>
<dbReference type="OrthoDB" id="20590at2"/>
<evidence type="ECO:0000256" key="2">
    <source>
        <dbReference type="ARBA" id="ARBA00023002"/>
    </source>
</evidence>
<accession>A0A3S9ZLX2</accession>
<dbReference type="AlphaFoldDB" id="A0A3S9ZLX2"/>
<dbReference type="InterPro" id="IPR002347">
    <property type="entry name" value="SDR_fam"/>
</dbReference>
<dbReference type="Proteomes" id="UP000501753">
    <property type="component" value="Chromosome"/>
</dbReference>
<protein>
    <submittedName>
        <fullName evidence="3 4">Oxidoreductase</fullName>
    </submittedName>
</protein>